<comment type="caution">
    <text evidence="2">The sequence shown here is derived from an EMBL/GenBank/DDBJ whole genome shotgun (WGS) entry which is preliminary data.</text>
</comment>
<keyword evidence="2" id="KW-0238">DNA-binding</keyword>
<dbReference type="GO" id="GO:0003677">
    <property type="term" value="F:DNA binding"/>
    <property type="evidence" value="ECO:0007669"/>
    <property type="project" value="UniProtKB-KW"/>
</dbReference>
<evidence type="ECO:0000259" key="1">
    <source>
        <dbReference type="PROSITE" id="PS50930"/>
    </source>
</evidence>
<dbReference type="PROSITE" id="PS50930">
    <property type="entry name" value="HTH_LYTTR"/>
    <property type="match status" value="1"/>
</dbReference>
<gene>
    <name evidence="2" type="ORF">SAMN05444001_1098</name>
</gene>
<dbReference type="EMBL" id="FNVS01000009">
    <property type="protein sequence ID" value="SEF89232.1"/>
    <property type="molecule type" value="Genomic_DNA"/>
</dbReference>
<dbReference type="InterPro" id="IPR007492">
    <property type="entry name" value="LytTR_DNA-bd_dom"/>
</dbReference>
<evidence type="ECO:0000313" key="3">
    <source>
        <dbReference type="Proteomes" id="UP000236725"/>
    </source>
</evidence>
<keyword evidence="3" id="KW-1185">Reference proteome</keyword>
<dbReference type="Proteomes" id="UP000236725">
    <property type="component" value="Unassembled WGS sequence"/>
</dbReference>
<dbReference type="AlphaFoldDB" id="A0A8G2BWJ3"/>
<name>A0A8G2BWJ3_9BACT</name>
<reference evidence="2 3" key="1">
    <citation type="submission" date="2016-10" db="EMBL/GenBank/DDBJ databases">
        <authorList>
            <person name="Varghese N."/>
            <person name="Submissions S."/>
        </authorList>
    </citation>
    <scope>NUCLEOTIDE SEQUENCE [LARGE SCALE GENOMIC DNA]</scope>
    <source>
        <strain evidence="2 3">DSM 29073</strain>
    </source>
</reference>
<organism evidence="2 3">
    <name type="scientific">Parabacteroides chinchillae</name>
    <dbReference type="NCBI Taxonomy" id="871327"/>
    <lineage>
        <taxon>Bacteria</taxon>
        <taxon>Pseudomonadati</taxon>
        <taxon>Bacteroidota</taxon>
        <taxon>Bacteroidia</taxon>
        <taxon>Bacteroidales</taxon>
        <taxon>Tannerellaceae</taxon>
        <taxon>Parabacteroides</taxon>
    </lineage>
</organism>
<proteinExistence type="predicted"/>
<sequence>MEQLDPERFFRANRQIILCIDAVDHAEPYFNGKIIVIVRPAFKEKITISEEKLSSFKQWLNY</sequence>
<dbReference type="Pfam" id="PF04397">
    <property type="entry name" value="LytTR"/>
    <property type="match status" value="1"/>
</dbReference>
<accession>A0A8G2BWJ3</accession>
<evidence type="ECO:0000313" key="2">
    <source>
        <dbReference type="EMBL" id="SEF89232.1"/>
    </source>
</evidence>
<feature type="domain" description="HTH LytTR-type" evidence="1">
    <location>
        <begin position="1"/>
        <end position="62"/>
    </location>
</feature>
<protein>
    <submittedName>
        <fullName evidence="2">LytTr DNA-binding domain-containing protein</fullName>
    </submittedName>
</protein>
<dbReference type="Gene3D" id="2.40.50.1020">
    <property type="entry name" value="LytTr DNA-binding domain"/>
    <property type="match status" value="1"/>
</dbReference>